<organism evidence="1 2">
    <name type="scientific">Chitinophaga caeni</name>
    <dbReference type="NCBI Taxonomy" id="2029983"/>
    <lineage>
        <taxon>Bacteria</taxon>
        <taxon>Pseudomonadati</taxon>
        <taxon>Bacteroidota</taxon>
        <taxon>Chitinophagia</taxon>
        <taxon>Chitinophagales</taxon>
        <taxon>Chitinophagaceae</taxon>
        <taxon>Chitinophaga</taxon>
    </lineage>
</organism>
<protein>
    <submittedName>
        <fullName evidence="1">Uncharacterized protein</fullName>
    </submittedName>
</protein>
<reference evidence="1 2" key="1">
    <citation type="submission" date="2017-10" db="EMBL/GenBank/DDBJ databases">
        <title>Paenichitinophaga pekingensis gen. nov., sp. nov., isolated from activated sludge.</title>
        <authorList>
            <person name="Jin D."/>
            <person name="Kong X."/>
            <person name="Deng Y."/>
            <person name="Bai Z."/>
        </authorList>
    </citation>
    <scope>NUCLEOTIDE SEQUENCE [LARGE SCALE GENOMIC DNA]</scope>
    <source>
        <strain evidence="1 2">13</strain>
    </source>
</reference>
<dbReference type="OrthoDB" id="672945at2"/>
<name>A0A291QS85_9BACT</name>
<dbReference type="AlphaFoldDB" id="A0A291QS85"/>
<evidence type="ECO:0000313" key="2">
    <source>
        <dbReference type="Proteomes" id="UP000220133"/>
    </source>
</evidence>
<dbReference type="RefSeq" id="WP_098193172.1">
    <property type="nucleotide sequence ID" value="NZ_CP023777.1"/>
</dbReference>
<sequence>MRTFLALLAVIGVITLLHAKKDKVLGIQSDNALEKLEPFQQTPQNLKNLPNPGFDEAMVMVPDSVYQASRLDPGHYSGHYHVLYVKNSEEEKSNIIKSHLVALTATPKTNIHRKTEAPSRSN</sequence>
<proteinExistence type="predicted"/>
<gene>
    <name evidence="1" type="ORF">COR50_06120</name>
</gene>
<dbReference type="Proteomes" id="UP000220133">
    <property type="component" value="Chromosome"/>
</dbReference>
<dbReference type="KEGG" id="cbae:COR50_06120"/>
<accession>A0A291QS85</accession>
<dbReference type="EMBL" id="CP023777">
    <property type="protein sequence ID" value="ATL46785.1"/>
    <property type="molecule type" value="Genomic_DNA"/>
</dbReference>
<evidence type="ECO:0000313" key="1">
    <source>
        <dbReference type="EMBL" id="ATL46785.1"/>
    </source>
</evidence>
<keyword evidence="2" id="KW-1185">Reference proteome</keyword>